<dbReference type="Proteomes" id="UP000271008">
    <property type="component" value="Unassembled WGS sequence"/>
</dbReference>
<comment type="caution">
    <text evidence="1">The sequence shown here is derived from an EMBL/GenBank/DDBJ whole genome shotgun (WGS) entry which is preliminary data.</text>
</comment>
<dbReference type="EMBL" id="RTJF01000030">
    <property type="protein sequence ID" value="MJL95233.1"/>
    <property type="molecule type" value="Genomic_DNA"/>
</dbReference>
<dbReference type="Proteomes" id="UP000885382">
    <property type="component" value="Unassembled WGS sequence"/>
</dbReference>
<gene>
    <name evidence="1" type="ORF">DNX30_21210</name>
    <name evidence="2" type="ORF">EIA08_01890</name>
</gene>
<name>A0A1X0PL48_ECOLX</name>
<evidence type="ECO:0000313" key="3">
    <source>
        <dbReference type="Proteomes" id="UP000271008"/>
    </source>
</evidence>
<evidence type="ECO:0000313" key="2">
    <source>
        <dbReference type="EMBL" id="RRD78863.1"/>
    </source>
</evidence>
<reference evidence="1" key="1">
    <citation type="submission" date="2018-06" db="EMBL/GenBank/DDBJ databases">
        <authorList>
            <person name="Ashton P.M."/>
            <person name="Dallman T."/>
            <person name="Nair S."/>
            <person name="De Pinna E."/>
            <person name="Peters T."/>
            <person name="Grant K."/>
        </authorList>
    </citation>
    <scope>NUCLEOTIDE SEQUENCE [LARGE SCALE GENOMIC DNA]</scope>
    <source>
        <strain evidence="1">462023</strain>
    </source>
</reference>
<sequence length="59" mass="6862">MITPLKLYLICMFKVKTLNAGIKGIFHATLREIDLAQFWRQGSTAREVLCREKGDENRH</sequence>
<dbReference type="AlphaFoldDB" id="A0A1X0PL48"/>
<proteinExistence type="predicted"/>
<reference evidence="2 3" key="2">
    <citation type="submission" date="2018-11" db="EMBL/GenBank/DDBJ databases">
        <title>Enterobacteriaceae from Patient.</title>
        <authorList>
            <person name="Shen C."/>
            <person name="Yang Y."/>
            <person name="Tian G."/>
        </authorList>
    </citation>
    <scope>NUCLEOTIDE SEQUENCE [LARGE SCALE GENOMIC DNA]</scope>
    <source>
        <strain evidence="2 3">GBGD28</strain>
    </source>
</reference>
<evidence type="ECO:0000313" key="1">
    <source>
        <dbReference type="EMBL" id="MJL95233.1"/>
    </source>
</evidence>
<protein>
    <submittedName>
        <fullName evidence="1">Uncharacterized protein</fullName>
    </submittedName>
</protein>
<organism evidence="1">
    <name type="scientific">Escherichia coli</name>
    <dbReference type="NCBI Taxonomy" id="562"/>
    <lineage>
        <taxon>Bacteria</taxon>
        <taxon>Pseudomonadati</taxon>
        <taxon>Pseudomonadota</taxon>
        <taxon>Gammaproteobacteria</taxon>
        <taxon>Enterobacterales</taxon>
        <taxon>Enterobacteriaceae</taxon>
        <taxon>Escherichia</taxon>
    </lineage>
</organism>
<accession>A0A1X0PL48</accession>
<dbReference type="EMBL" id="RQTU01000001">
    <property type="protein sequence ID" value="RRD78863.1"/>
    <property type="molecule type" value="Genomic_DNA"/>
</dbReference>